<evidence type="ECO:0000256" key="2">
    <source>
        <dbReference type="ARBA" id="ARBA00022487"/>
    </source>
</evidence>
<gene>
    <name evidence="6" type="ORF">VCB98_08190</name>
</gene>
<evidence type="ECO:0000256" key="4">
    <source>
        <dbReference type="PIRSR" id="PIRSR005211-1"/>
    </source>
</evidence>
<dbReference type="PANTHER" id="PTHR10794">
    <property type="entry name" value="ABHYDROLASE DOMAIN-CONTAINING PROTEIN"/>
    <property type="match status" value="1"/>
</dbReference>
<dbReference type="InterPro" id="IPR050960">
    <property type="entry name" value="AB_hydrolase_4_sf"/>
</dbReference>
<dbReference type="NCBIfam" id="NF008218">
    <property type="entry name" value="PRK10985.1"/>
    <property type="match status" value="1"/>
</dbReference>
<proteinExistence type="inferred from homology"/>
<comment type="caution">
    <text evidence="6">The sequence shown here is derived from an EMBL/GenBank/DDBJ whole genome shotgun (WGS) entry which is preliminary data.</text>
</comment>
<dbReference type="Gene3D" id="3.40.50.1820">
    <property type="entry name" value="alpha/beta hydrolase"/>
    <property type="match status" value="1"/>
</dbReference>
<dbReference type="InterPro" id="IPR012020">
    <property type="entry name" value="ABHD4"/>
</dbReference>
<dbReference type="InterPro" id="IPR000073">
    <property type="entry name" value="AB_hydrolase_1"/>
</dbReference>
<dbReference type="EMBL" id="JAYGII010000015">
    <property type="protein sequence ID" value="MEA5445797.1"/>
    <property type="molecule type" value="Genomic_DNA"/>
</dbReference>
<feature type="active site" description="Charge relay system" evidence="4">
    <location>
        <position position="264"/>
    </location>
</feature>
<feature type="active site" description="Charge relay system" evidence="4">
    <location>
        <position position="292"/>
    </location>
</feature>
<dbReference type="SUPFAM" id="SSF53474">
    <property type="entry name" value="alpha/beta-Hydrolases"/>
    <property type="match status" value="1"/>
</dbReference>
<dbReference type="PROSITE" id="PS01133">
    <property type="entry name" value="UPF0017"/>
    <property type="match status" value="1"/>
</dbReference>
<feature type="domain" description="AB hydrolase-1" evidence="5">
    <location>
        <begin position="58"/>
        <end position="297"/>
    </location>
</feature>
<evidence type="ECO:0000259" key="5">
    <source>
        <dbReference type="Pfam" id="PF00561"/>
    </source>
</evidence>
<dbReference type="GO" id="GO:0034338">
    <property type="term" value="F:short-chain carboxylesterase activity"/>
    <property type="evidence" value="ECO:0007669"/>
    <property type="project" value="TreeGrafter"/>
</dbReference>
<keyword evidence="2" id="KW-0719">Serine esterase</keyword>
<feature type="active site" description="Charge relay system" evidence="4">
    <location>
        <position position="138"/>
    </location>
</feature>
<evidence type="ECO:0000256" key="1">
    <source>
        <dbReference type="ARBA" id="ARBA00010884"/>
    </source>
</evidence>
<accession>A0AAP6MMD2</accession>
<reference evidence="6 7" key="1">
    <citation type="submission" date="2023-12" db="EMBL/GenBank/DDBJ databases">
        <title>Whole-genome sequencing of halo(alkali)philic microorganisms from hypersaline lakes.</title>
        <authorList>
            <person name="Sorokin D.Y."/>
            <person name="Merkel A.Y."/>
            <person name="Messina E."/>
            <person name="Yakimov M."/>
        </authorList>
    </citation>
    <scope>NUCLEOTIDE SEQUENCE [LARGE SCALE GENOMIC DNA]</scope>
    <source>
        <strain evidence="6 7">AB-CW1</strain>
    </source>
</reference>
<dbReference type="Proteomes" id="UP001302316">
    <property type="component" value="Unassembled WGS sequence"/>
</dbReference>
<evidence type="ECO:0000313" key="7">
    <source>
        <dbReference type="Proteomes" id="UP001302316"/>
    </source>
</evidence>
<dbReference type="RefSeq" id="WP_346051578.1">
    <property type="nucleotide sequence ID" value="NZ_JAYGII010000015.1"/>
</dbReference>
<comment type="similarity">
    <text evidence="1">Belongs to the AB hydrolase superfamily. AB hydrolase 4 family.</text>
</comment>
<dbReference type="AlphaFoldDB" id="A0AAP6MMD2"/>
<evidence type="ECO:0000256" key="3">
    <source>
        <dbReference type="ARBA" id="ARBA00022801"/>
    </source>
</evidence>
<sequence length="323" mass="36333">MIKASRFRPAWWARNAHAQTIYQNLLRPYPRVDTRRERITLADGDFLDLDWAGPDHGPMVILIHGLEGSLQSKYIAGQLRALVNAGLRGVVMHLRGCSEEANRLRRGYHSGASEDLEAVVSHVEKHCPGVSLAAVGYSLGGNLLLKWLGERGADCPLTTAVAVSVPFRLSQCAHAIRQGSSRVYNAFLMRRMKASYRAKFSRRDDAPFPLDALDGLKSFHDFDNAITAPLHGFDNAEDYYQRSSSIAFLTRIQCPTLILHALDDPFMRPDIVPSEREISDHVEVEISPRGGHVGFVTGRWPWRPRWWLEERVTGHLITAFEIS</sequence>
<keyword evidence="7" id="KW-1185">Reference proteome</keyword>
<dbReference type="PANTHER" id="PTHR10794:SF94">
    <property type="entry name" value="ESTERASE YHET-RELATED"/>
    <property type="match status" value="1"/>
</dbReference>
<name>A0AAP6MMD2_9GAMM</name>
<organism evidence="6 7">
    <name type="scientific">Natronospira elongata</name>
    <dbReference type="NCBI Taxonomy" id="3110268"/>
    <lineage>
        <taxon>Bacteria</taxon>
        <taxon>Pseudomonadati</taxon>
        <taxon>Pseudomonadota</taxon>
        <taxon>Gammaproteobacteria</taxon>
        <taxon>Natronospirales</taxon>
        <taxon>Natronospiraceae</taxon>
        <taxon>Natronospira</taxon>
    </lineage>
</organism>
<dbReference type="PIRSF" id="PIRSF005211">
    <property type="entry name" value="Ab_hydro_YheT"/>
    <property type="match status" value="1"/>
</dbReference>
<dbReference type="Pfam" id="PF00561">
    <property type="entry name" value="Abhydrolase_1"/>
    <property type="match status" value="1"/>
</dbReference>
<evidence type="ECO:0000313" key="6">
    <source>
        <dbReference type="EMBL" id="MEA5445797.1"/>
    </source>
</evidence>
<dbReference type="InterPro" id="IPR000952">
    <property type="entry name" value="AB_hydrolase_4_CS"/>
</dbReference>
<keyword evidence="3 6" id="KW-0378">Hydrolase</keyword>
<dbReference type="GO" id="GO:0047372">
    <property type="term" value="F:monoacylglycerol lipase activity"/>
    <property type="evidence" value="ECO:0007669"/>
    <property type="project" value="TreeGrafter"/>
</dbReference>
<dbReference type="InterPro" id="IPR029058">
    <property type="entry name" value="AB_hydrolase_fold"/>
</dbReference>
<protein>
    <submittedName>
        <fullName evidence="6">Hydrolase</fullName>
    </submittedName>
</protein>